<dbReference type="Proteomes" id="UP000535838">
    <property type="component" value="Unassembled WGS sequence"/>
</dbReference>
<evidence type="ECO:0000313" key="2">
    <source>
        <dbReference type="EMBL" id="MBB6635781.1"/>
    </source>
</evidence>
<dbReference type="Pfam" id="PF04961">
    <property type="entry name" value="FTCD_C"/>
    <property type="match status" value="1"/>
</dbReference>
<dbReference type="InterPro" id="IPR007044">
    <property type="entry name" value="Cyclodeamin/CycHdrlase"/>
</dbReference>
<keyword evidence="3" id="KW-1185">Reference proteome</keyword>
<dbReference type="AlphaFoldDB" id="A0A841T3T1"/>
<keyword evidence="2" id="KW-0378">Hydrolase</keyword>
<protein>
    <submittedName>
        <fullName evidence="2">Cyclodeaminase/cyclohydrolase family protein</fullName>
    </submittedName>
</protein>
<reference evidence="2 3" key="1">
    <citation type="submission" date="2020-08" db="EMBL/GenBank/DDBJ databases">
        <title>Cohnella phylogeny.</title>
        <authorList>
            <person name="Dunlap C."/>
        </authorList>
    </citation>
    <scope>NUCLEOTIDE SEQUENCE [LARGE SCALE GENOMIC DNA]</scope>
    <source>
        <strain evidence="2 3">DSM 25241</strain>
    </source>
</reference>
<dbReference type="Gene3D" id="1.20.120.680">
    <property type="entry name" value="Formiminotetrahydrofolate cyclodeaminase monomer, up-and-down helical bundle"/>
    <property type="match status" value="1"/>
</dbReference>
<sequence length="230" mass="24886">MSHDNSAENPKNIDRANNAVSWDNSIRLFLQQAGSSSPTPGGGSVAAIVAALGASMTSMVGNLSQGDKFAAIHERIAEIIGRMNRLTGEYEQLLHADISSFNAYLEALKLPKNTEEEKTLRRAALHEAALHAIEVPLRLMESCRDGLAEAASIAEECNKNVISDLGIGVILFEAAAQSALLTVEINLASFKDEERKRSFEQKVSALTQEIGELKIRALEVTRKRIAGDMA</sequence>
<gene>
    <name evidence="2" type="ORF">H7B67_16805</name>
</gene>
<name>A0A841T3T1_9BACL</name>
<feature type="domain" description="Cyclodeaminase/cyclohydrolase" evidence="1">
    <location>
        <begin position="26"/>
        <end position="204"/>
    </location>
</feature>
<proteinExistence type="predicted"/>
<organism evidence="2 3">
    <name type="scientific">Cohnella thailandensis</name>
    <dbReference type="NCBI Taxonomy" id="557557"/>
    <lineage>
        <taxon>Bacteria</taxon>
        <taxon>Bacillati</taxon>
        <taxon>Bacillota</taxon>
        <taxon>Bacilli</taxon>
        <taxon>Bacillales</taxon>
        <taxon>Paenibacillaceae</taxon>
        <taxon>Cohnella</taxon>
    </lineage>
</organism>
<comment type="caution">
    <text evidence="2">The sequence shown here is derived from an EMBL/GenBank/DDBJ whole genome shotgun (WGS) entry which is preliminary data.</text>
</comment>
<dbReference type="RefSeq" id="WP_185121014.1">
    <property type="nucleotide sequence ID" value="NZ_JACJVQ010000014.1"/>
</dbReference>
<dbReference type="EMBL" id="JACJVQ010000014">
    <property type="protein sequence ID" value="MBB6635781.1"/>
    <property type="molecule type" value="Genomic_DNA"/>
</dbReference>
<evidence type="ECO:0000313" key="3">
    <source>
        <dbReference type="Proteomes" id="UP000535838"/>
    </source>
</evidence>
<evidence type="ECO:0000259" key="1">
    <source>
        <dbReference type="Pfam" id="PF04961"/>
    </source>
</evidence>
<accession>A0A841T3T1</accession>
<dbReference type="GO" id="GO:0016787">
    <property type="term" value="F:hydrolase activity"/>
    <property type="evidence" value="ECO:0007669"/>
    <property type="project" value="UniProtKB-KW"/>
</dbReference>
<dbReference type="InterPro" id="IPR036178">
    <property type="entry name" value="Formintransfe-cycloase-like_sf"/>
</dbReference>
<dbReference type="SUPFAM" id="SSF101262">
    <property type="entry name" value="Methenyltetrahydrofolate cyclohydrolase-like"/>
    <property type="match status" value="1"/>
</dbReference>